<dbReference type="GO" id="GO:0031177">
    <property type="term" value="F:phosphopantetheine binding"/>
    <property type="evidence" value="ECO:0007669"/>
    <property type="project" value="InterPro"/>
</dbReference>
<dbReference type="InterPro" id="IPR020806">
    <property type="entry name" value="PKS_PP-bd"/>
</dbReference>
<dbReference type="PROSITE" id="PS50075">
    <property type="entry name" value="CARRIER"/>
    <property type="match status" value="1"/>
</dbReference>
<evidence type="ECO:0000256" key="1">
    <source>
        <dbReference type="ARBA" id="ARBA00022450"/>
    </source>
</evidence>
<dbReference type="Pfam" id="PF07993">
    <property type="entry name" value="NAD_binding_4"/>
    <property type="match status" value="1"/>
</dbReference>
<reference evidence="4 5" key="1">
    <citation type="journal article" date="2013" name="PLoS Genet.">
        <title>The genome and development-dependent transcriptomes of Pyronema confluens: a window into fungal evolution.</title>
        <authorList>
            <person name="Traeger S."/>
            <person name="Altegoer F."/>
            <person name="Freitag M."/>
            <person name="Gabaldon T."/>
            <person name="Kempken F."/>
            <person name="Kumar A."/>
            <person name="Marcet-Houben M."/>
            <person name="Poggeler S."/>
            <person name="Stajich J.E."/>
            <person name="Nowrousian M."/>
        </authorList>
    </citation>
    <scope>NUCLEOTIDE SEQUENCE [LARGE SCALE GENOMIC DNA]</scope>
    <source>
        <strain evidence="5">CBS 100304</strain>
        <tissue evidence="4">Vegetative mycelium</tissue>
    </source>
</reference>
<sequence>MTDFAAIRTIDELVRKTAEDSPEATILTYSSNGVDFTSYTSTDLDVMTHRTALAYSKVLPTIRKSSDDASTVVAILGATNVEYIMTYLALQRLGLTVLFLSTRLAAPAYLHLFQKTNCSVVLAQPAYLSVLEQTKELKNGELQIIPMLEPTYITSAQADDSHPLPCEIDPAKENDKIGWIIHSSGSTGLPKPIGHYQRSTIAGLSAWDLPCKAFVTLPLFHTFGLYTFLNALHSAMPVCFFSADLPVTGQNLLQFLKAQQPEVMFTVPYLIKLLSETDGAVDEMRKMREVVYGGAPCPESLGDQLTAEGVKLANYFGSTEAGFTLMYSRGNEGWNWLVPLPQAVPHLVWEHEGGNLYQKIVLPTWRGLVTSNREDGSYASGDLFLRHPENPNAYKYIGRKDDTMAMMNGEKANPIPLENAVRRNKLVDEAVAFGQGKATLGMMVVASVHSKGMTNEQIIDGIMESVEEGNALVPAYARIYRDAIIVKPIGTEFRKTDKGTAIRAAFIRSFTPDIEAFYENLEKAEVSNGKNMTESEIRQLIRETVAHSLQLKDSSVLEDSTDFFSLGLDSLMAISIRRKLVAEVNTNGKTLSANIVFDKPNIDALATYLVSLQTGAEIKQQSIDEVMSALIEKYSTFTTHRPSGVTVDGEYIVLTGATGSMGAHILSTLLHRADVKKVYCLVRASDLDNAASRINSALSRAHLLELLSEEQKAKILALPSDLSDEHLGVPLRTYNTILSHTTAVIHNAWSVNFNMDVTSFETQHIRGSWNLINFCLSSPQARIPTFNFISSVSTAMARPAKTVPETLPEFSHAMPMGYAHSKMVGEYICAAAAEKTGITARVLRVGQIVGDTIHGMWNATEAIPLTVQAALTVGALPIVPGDEEVSWLPVDATASTVVDLSMQEKQDSRVFHVCQPGLIKWNADFLPALKKAGLQFEAVDQAEWLKRLESEQDPEKNPPIKLLDFFKGRYGGGVSMEPYFETKVSQEYSKSLREVKNIDDELVAKFVKYWTEECW</sequence>
<name>U4LQX9_PYROM</name>
<dbReference type="SUPFAM" id="SSF56801">
    <property type="entry name" value="Acetyl-CoA synthetase-like"/>
    <property type="match status" value="1"/>
</dbReference>
<feature type="domain" description="Carrier" evidence="3">
    <location>
        <begin position="535"/>
        <end position="613"/>
    </location>
</feature>
<dbReference type="EMBL" id="HF936260">
    <property type="protein sequence ID" value="CCX33974.1"/>
    <property type="molecule type" value="Genomic_DNA"/>
</dbReference>
<dbReference type="InterPro" id="IPR051414">
    <property type="entry name" value="Adenylate-forming_Reductase"/>
</dbReference>
<dbReference type="InterPro" id="IPR036291">
    <property type="entry name" value="NAD(P)-bd_dom_sf"/>
</dbReference>
<gene>
    <name evidence="4" type="ORF">PCON_02237</name>
</gene>
<organism evidence="4 5">
    <name type="scientific">Pyronema omphalodes (strain CBS 100304)</name>
    <name type="common">Pyronema confluens</name>
    <dbReference type="NCBI Taxonomy" id="1076935"/>
    <lineage>
        <taxon>Eukaryota</taxon>
        <taxon>Fungi</taxon>
        <taxon>Dikarya</taxon>
        <taxon>Ascomycota</taxon>
        <taxon>Pezizomycotina</taxon>
        <taxon>Pezizomycetes</taxon>
        <taxon>Pezizales</taxon>
        <taxon>Pyronemataceae</taxon>
        <taxon>Pyronema</taxon>
    </lineage>
</organism>
<dbReference type="SMART" id="SM01294">
    <property type="entry name" value="PKS_PP_betabranch"/>
    <property type="match status" value="1"/>
</dbReference>
<dbReference type="InterPro" id="IPR013120">
    <property type="entry name" value="FAR_NAD-bd"/>
</dbReference>
<dbReference type="InterPro" id="IPR042099">
    <property type="entry name" value="ANL_N_sf"/>
</dbReference>
<dbReference type="SUPFAM" id="SSF47336">
    <property type="entry name" value="ACP-like"/>
    <property type="match status" value="1"/>
</dbReference>
<protein>
    <submittedName>
        <fullName evidence="4">Similar to Linear gramicidin synthase subunit D acc. no. Q70LM4</fullName>
    </submittedName>
</protein>
<dbReference type="InterPro" id="IPR009081">
    <property type="entry name" value="PP-bd_ACP"/>
</dbReference>
<dbReference type="Gene3D" id="3.40.50.720">
    <property type="entry name" value="NAD(P)-binding Rossmann-like Domain"/>
    <property type="match status" value="1"/>
</dbReference>
<dbReference type="PANTHER" id="PTHR43439">
    <property type="entry name" value="PHENYLACETATE-COENZYME A LIGASE"/>
    <property type="match status" value="1"/>
</dbReference>
<dbReference type="STRING" id="1076935.U4LQX9"/>
<dbReference type="eggNOG" id="KOG1176">
    <property type="taxonomic scope" value="Eukaryota"/>
</dbReference>
<dbReference type="SUPFAM" id="SSF51735">
    <property type="entry name" value="NAD(P)-binding Rossmann-fold domains"/>
    <property type="match status" value="1"/>
</dbReference>
<dbReference type="OMA" id="QNMGYAQ"/>
<proteinExistence type="predicted"/>
<dbReference type="Pfam" id="PF00550">
    <property type="entry name" value="PP-binding"/>
    <property type="match status" value="1"/>
</dbReference>
<accession>U4LQX9</accession>
<dbReference type="Pfam" id="PF00501">
    <property type="entry name" value="AMP-binding"/>
    <property type="match status" value="1"/>
</dbReference>
<evidence type="ECO:0000313" key="5">
    <source>
        <dbReference type="Proteomes" id="UP000018144"/>
    </source>
</evidence>
<dbReference type="AlphaFoldDB" id="U4LQX9"/>
<dbReference type="PROSITE" id="PS00455">
    <property type="entry name" value="AMP_BINDING"/>
    <property type="match status" value="1"/>
</dbReference>
<keyword evidence="2" id="KW-0597">Phosphoprotein</keyword>
<dbReference type="InterPro" id="IPR036736">
    <property type="entry name" value="ACP-like_sf"/>
</dbReference>
<dbReference type="Proteomes" id="UP000018144">
    <property type="component" value="Unassembled WGS sequence"/>
</dbReference>
<dbReference type="Gene3D" id="3.40.50.12780">
    <property type="entry name" value="N-terminal domain of ligase-like"/>
    <property type="match status" value="1"/>
</dbReference>
<evidence type="ECO:0000256" key="2">
    <source>
        <dbReference type="ARBA" id="ARBA00022553"/>
    </source>
</evidence>
<dbReference type="eggNOG" id="KOG1178">
    <property type="taxonomic scope" value="Eukaryota"/>
</dbReference>
<keyword evidence="1" id="KW-0596">Phosphopantetheine</keyword>
<dbReference type="OrthoDB" id="429813at2759"/>
<dbReference type="PANTHER" id="PTHR43439:SF2">
    <property type="entry name" value="ENZYME, PUTATIVE (JCVI)-RELATED"/>
    <property type="match status" value="1"/>
</dbReference>
<keyword evidence="5" id="KW-1185">Reference proteome</keyword>
<dbReference type="Gene3D" id="1.10.1200.10">
    <property type="entry name" value="ACP-like"/>
    <property type="match status" value="1"/>
</dbReference>
<evidence type="ECO:0000313" key="4">
    <source>
        <dbReference type="EMBL" id="CCX33974.1"/>
    </source>
</evidence>
<evidence type="ECO:0000259" key="3">
    <source>
        <dbReference type="PROSITE" id="PS50075"/>
    </source>
</evidence>
<dbReference type="Pfam" id="PF23562">
    <property type="entry name" value="AMP-binding_C_3"/>
    <property type="match status" value="1"/>
</dbReference>
<dbReference type="SMART" id="SM00823">
    <property type="entry name" value="PKS_PP"/>
    <property type="match status" value="1"/>
</dbReference>
<dbReference type="InterPro" id="IPR020845">
    <property type="entry name" value="AMP-binding_CS"/>
</dbReference>
<dbReference type="InterPro" id="IPR000873">
    <property type="entry name" value="AMP-dep_synth/lig_dom"/>
</dbReference>